<proteinExistence type="predicted"/>
<evidence type="ECO:0000313" key="1">
    <source>
        <dbReference type="EMBL" id="CBY39429.1"/>
    </source>
</evidence>
<name>E4YVE4_OIKDI</name>
<protein>
    <submittedName>
        <fullName evidence="1">Uncharacterized protein</fullName>
    </submittedName>
</protein>
<dbReference type="EMBL" id="FN655528">
    <property type="protein sequence ID" value="CBY39429.1"/>
    <property type="molecule type" value="Genomic_DNA"/>
</dbReference>
<accession>E4YVE4</accession>
<sequence>SSASTSSFARTASL</sequence>
<dbReference type="Proteomes" id="UP000011014">
    <property type="component" value="Unassembled WGS sequence"/>
</dbReference>
<organism evidence="1">
    <name type="scientific">Oikopleura dioica</name>
    <name type="common">Tunicate</name>
    <dbReference type="NCBI Taxonomy" id="34765"/>
    <lineage>
        <taxon>Eukaryota</taxon>
        <taxon>Metazoa</taxon>
        <taxon>Chordata</taxon>
        <taxon>Tunicata</taxon>
        <taxon>Appendicularia</taxon>
        <taxon>Copelata</taxon>
        <taxon>Oikopleuridae</taxon>
        <taxon>Oikopleura</taxon>
    </lineage>
</organism>
<reference evidence="1" key="1">
    <citation type="journal article" date="2010" name="Science">
        <title>Plasticity of animal genome architecture unmasked by rapid evolution of a pelagic tunicate.</title>
        <authorList>
            <person name="Denoeud F."/>
            <person name="Henriet S."/>
            <person name="Mungpakdee S."/>
            <person name="Aury J.M."/>
            <person name="Da Silva C."/>
            <person name="Brinkmann H."/>
            <person name="Mikhaleva J."/>
            <person name="Olsen L.C."/>
            <person name="Jubin C."/>
            <person name="Canestro C."/>
            <person name="Bouquet J.M."/>
            <person name="Danks G."/>
            <person name="Poulain J."/>
            <person name="Campsteijn C."/>
            <person name="Adamski M."/>
            <person name="Cross I."/>
            <person name="Yadetie F."/>
            <person name="Muffato M."/>
            <person name="Louis A."/>
            <person name="Butcher S."/>
            <person name="Tsagkogeorga G."/>
            <person name="Konrad A."/>
            <person name="Singh S."/>
            <person name="Jensen M.F."/>
            <person name="Cong E.H."/>
            <person name="Eikeseth-Otteraa H."/>
            <person name="Noel B."/>
            <person name="Anthouard V."/>
            <person name="Porcel B.M."/>
            <person name="Kachouri-Lafond R."/>
            <person name="Nishino A."/>
            <person name="Ugolini M."/>
            <person name="Chourrout P."/>
            <person name="Nishida H."/>
            <person name="Aasland R."/>
            <person name="Huzurbazar S."/>
            <person name="Westhof E."/>
            <person name="Delsuc F."/>
            <person name="Lehrach H."/>
            <person name="Reinhardt R."/>
            <person name="Weissenbach J."/>
            <person name="Roy S.W."/>
            <person name="Artiguenave F."/>
            <person name="Postlethwait J.H."/>
            <person name="Manak J.R."/>
            <person name="Thompson E.M."/>
            <person name="Jaillon O."/>
            <person name="Du Pasquier L."/>
            <person name="Boudinot P."/>
            <person name="Liberles D.A."/>
            <person name="Volff J.N."/>
            <person name="Philippe H."/>
            <person name="Lenhard B."/>
            <person name="Roest Crollius H."/>
            <person name="Wincker P."/>
            <person name="Chourrout D."/>
        </authorList>
    </citation>
    <scope>NUCLEOTIDE SEQUENCE [LARGE SCALE GENOMIC DNA]</scope>
</reference>
<feature type="non-terminal residue" evidence="1">
    <location>
        <position position="1"/>
    </location>
</feature>
<gene>
    <name evidence="1" type="ORF">GSOID_T00019995001</name>
</gene>